<feature type="domain" description="Outer membrane protein beta-barrel" evidence="1">
    <location>
        <begin position="217"/>
        <end position="378"/>
    </location>
</feature>
<comment type="caution">
    <text evidence="2">The sequence shown here is derived from an EMBL/GenBank/DDBJ whole genome shotgun (WGS) entry which is preliminary data.</text>
</comment>
<protein>
    <submittedName>
        <fullName evidence="2">Outer membrane protein with beta-barrel domain</fullName>
    </submittedName>
</protein>
<evidence type="ECO:0000259" key="1">
    <source>
        <dbReference type="Pfam" id="PF13568"/>
    </source>
</evidence>
<name>A0A2T6C111_9FLAO</name>
<dbReference type="EMBL" id="QBKT01000003">
    <property type="protein sequence ID" value="PTX62008.1"/>
    <property type="molecule type" value="Genomic_DNA"/>
</dbReference>
<accession>A0A2T6C111</accession>
<gene>
    <name evidence="2" type="ORF">C8N46_103105</name>
</gene>
<reference evidence="2 3" key="1">
    <citation type="submission" date="2018-04" db="EMBL/GenBank/DDBJ databases">
        <title>Genomic Encyclopedia of Archaeal and Bacterial Type Strains, Phase II (KMG-II): from individual species to whole genera.</title>
        <authorList>
            <person name="Goeker M."/>
        </authorList>
    </citation>
    <scope>NUCLEOTIDE SEQUENCE [LARGE SCALE GENOMIC DNA]</scope>
    <source>
        <strain evidence="2 3">DSM 25731</strain>
    </source>
</reference>
<dbReference type="Pfam" id="PF13568">
    <property type="entry name" value="OMP_b-brl_2"/>
    <property type="match status" value="1"/>
</dbReference>
<sequence>MNKQTLTMLILLISAYSFGQISFEKGYYINNSGAKIDCYIKNMDWKNNPTEFQYKLSKNSEKQTATMNTVKSFEIFNGPKYERFFLAIDTSKQDLDDMDTSESPKWENKELFLKVVLGGKVSLYSYVNGNMRKYFIKKDDAEVEQLVYKKYMATNSRIAENTTYKKQLWDMLTCGNLTKKAKNVSYTKNSLLKIIKAYNNCENSKIVNYDERTKIDPWNISIKPGINFAQVEISNSNLVEFDPKFKNQASFQLGVELEYIFGFNRNKWSIVAEPTYVSSYSDEQEVVYFETTSSQLSTNVTITDYSNLEIPLGFRHYSFLSDSSKLFFNAFYMLNIRLDGTTNAERRELLDDDLDPKGNLALGVGFKYKDTFSVEFRYRAPRQLYQTNSIFGTFDYNSFAIIFGYTIF</sequence>
<proteinExistence type="predicted"/>
<dbReference type="AlphaFoldDB" id="A0A2T6C111"/>
<evidence type="ECO:0000313" key="2">
    <source>
        <dbReference type="EMBL" id="PTX62008.1"/>
    </source>
</evidence>
<dbReference type="InterPro" id="IPR025665">
    <property type="entry name" value="Beta-barrel_OMP_2"/>
</dbReference>
<dbReference type="Proteomes" id="UP000244090">
    <property type="component" value="Unassembled WGS sequence"/>
</dbReference>
<keyword evidence="3" id="KW-1185">Reference proteome</keyword>
<organism evidence="2 3">
    <name type="scientific">Kordia periserrulae</name>
    <dbReference type="NCBI Taxonomy" id="701523"/>
    <lineage>
        <taxon>Bacteria</taxon>
        <taxon>Pseudomonadati</taxon>
        <taxon>Bacteroidota</taxon>
        <taxon>Flavobacteriia</taxon>
        <taxon>Flavobacteriales</taxon>
        <taxon>Flavobacteriaceae</taxon>
        <taxon>Kordia</taxon>
    </lineage>
</organism>
<evidence type="ECO:0000313" key="3">
    <source>
        <dbReference type="Proteomes" id="UP000244090"/>
    </source>
</evidence>